<dbReference type="WBParaSite" id="GPUH_0001552201-mRNA-1">
    <property type="protein sequence ID" value="GPUH_0001552201-mRNA-1"/>
    <property type="gene ID" value="GPUH_0001552201"/>
</dbReference>
<organism evidence="4">
    <name type="scientific">Gongylonema pulchrum</name>
    <dbReference type="NCBI Taxonomy" id="637853"/>
    <lineage>
        <taxon>Eukaryota</taxon>
        <taxon>Metazoa</taxon>
        <taxon>Ecdysozoa</taxon>
        <taxon>Nematoda</taxon>
        <taxon>Chromadorea</taxon>
        <taxon>Rhabditida</taxon>
        <taxon>Spirurina</taxon>
        <taxon>Spiruromorpha</taxon>
        <taxon>Spiruroidea</taxon>
        <taxon>Gongylonematidae</taxon>
        <taxon>Gongylonema</taxon>
    </lineage>
</organism>
<reference evidence="4" key="1">
    <citation type="submission" date="2016-06" db="UniProtKB">
        <authorList>
            <consortium name="WormBaseParasite"/>
        </authorList>
    </citation>
    <scope>IDENTIFICATION</scope>
</reference>
<evidence type="ECO:0000313" key="4">
    <source>
        <dbReference type="WBParaSite" id="GPUH_0001552201-mRNA-1"/>
    </source>
</evidence>
<sequence length="106" mass="12381">MRRFFVEVLETGRNFYYRTLRKFRNEENEDLDSEERAALSQSAERIFAPESTDDESSAIRLSRRSSVLVIFQLLAPFVIILQLIFYCFLSLSKLMEEEATDVTASL</sequence>
<keyword evidence="3" id="KW-1185">Reference proteome</keyword>
<feature type="transmembrane region" description="Helical" evidence="1">
    <location>
        <begin position="67"/>
        <end position="91"/>
    </location>
</feature>
<evidence type="ECO:0000313" key="2">
    <source>
        <dbReference type="EMBL" id="VDN26118.1"/>
    </source>
</evidence>
<dbReference type="Proteomes" id="UP000271098">
    <property type="component" value="Unassembled WGS sequence"/>
</dbReference>
<proteinExistence type="predicted"/>
<dbReference type="OrthoDB" id="5901972at2759"/>
<dbReference type="AlphaFoldDB" id="A0A183E3G0"/>
<keyword evidence="1" id="KW-1133">Transmembrane helix</keyword>
<protein>
    <submittedName>
        <fullName evidence="4">Membralin</fullName>
    </submittedName>
</protein>
<evidence type="ECO:0000256" key="1">
    <source>
        <dbReference type="SAM" id="Phobius"/>
    </source>
</evidence>
<evidence type="ECO:0000313" key="3">
    <source>
        <dbReference type="Proteomes" id="UP000271098"/>
    </source>
</evidence>
<keyword evidence="1" id="KW-0812">Transmembrane</keyword>
<accession>A0A183E3G0</accession>
<reference evidence="2 3" key="2">
    <citation type="submission" date="2018-11" db="EMBL/GenBank/DDBJ databases">
        <authorList>
            <consortium name="Pathogen Informatics"/>
        </authorList>
    </citation>
    <scope>NUCLEOTIDE SEQUENCE [LARGE SCALE GENOMIC DNA]</scope>
</reference>
<keyword evidence="1" id="KW-0472">Membrane</keyword>
<dbReference type="EMBL" id="UYRT01082531">
    <property type="protein sequence ID" value="VDN26118.1"/>
    <property type="molecule type" value="Genomic_DNA"/>
</dbReference>
<name>A0A183E3G0_9BILA</name>
<gene>
    <name evidence="2" type="ORF">GPUH_LOCUS15501</name>
</gene>